<gene>
    <name evidence="1" type="ORF">CCHR01_00662</name>
</gene>
<keyword evidence="2" id="KW-1185">Reference proteome</keyword>
<comment type="caution">
    <text evidence="1">The sequence shown here is derived from an EMBL/GenBank/DDBJ whole genome shotgun (WGS) entry which is preliminary data.</text>
</comment>
<evidence type="ECO:0000313" key="1">
    <source>
        <dbReference type="EMBL" id="KAK1856692.1"/>
    </source>
</evidence>
<dbReference type="SUPFAM" id="SSF81383">
    <property type="entry name" value="F-box domain"/>
    <property type="match status" value="1"/>
</dbReference>
<evidence type="ECO:0008006" key="3">
    <source>
        <dbReference type="Google" id="ProtNLM"/>
    </source>
</evidence>
<organism evidence="1 2">
    <name type="scientific">Colletotrichum chrysophilum</name>
    <dbReference type="NCBI Taxonomy" id="1836956"/>
    <lineage>
        <taxon>Eukaryota</taxon>
        <taxon>Fungi</taxon>
        <taxon>Dikarya</taxon>
        <taxon>Ascomycota</taxon>
        <taxon>Pezizomycotina</taxon>
        <taxon>Sordariomycetes</taxon>
        <taxon>Hypocreomycetidae</taxon>
        <taxon>Glomerellales</taxon>
        <taxon>Glomerellaceae</taxon>
        <taxon>Colletotrichum</taxon>
        <taxon>Colletotrichum gloeosporioides species complex</taxon>
    </lineage>
</organism>
<dbReference type="EMBL" id="JAQOWY010000006">
    <property type="protein sequence ID" value="KAK1856692.1"/>
    <property type="molecule type" value="Genomic_DNA"/>
</dbReference>
<dbReference type="CDD" id="cd09917">
    <property type="entry name" value="F-box_SF"/>
    <property type="match status" value="1"/>
</dbReference>
<protein>
    <recommendedName>
        <fullName evidence="3">F-box domain-containing protein</fullName>
    </recommendedName>
</protein>
<dbReference type="AlphaFoldDB" id="A0AAD9AZH1"/>
<accession>A0AAD9AZH1</accession>
<dbReference type="InterPro" id="IPR036047">
    <property type="entry name" value="F-box-like_dom_sf"/>
</dbReference>
<dbReference type="Proteomes" id="UP001243330">
    <property type="component" value="Unassembled WGS sequence"/>
</dbReference>
<sequence length="436" mass="50669">MRAETMRSALPDELWVSVLSHLPDFSSLKNAALTSPTWLRCAPSACRQVILNEIDRRVLPDTIMALESSKFDAKDHNLVVEYSDKYVKERPLIPHKISLADGAALSDLHKCTLHLTTKFQDFALQRLTKEQVGLASDRRDWPQPPPVADQPSALETARFQRALYRFEVYCNLFKDPEVVRFNLDVVNFQRAHFFDYLSPWEMEQLVAVRDYLAAAVIGPPLHALVELRKLEALSKHHCGPMNGAQVVYWTGPILPPNLERGECHIKQNQARLLCFGIKFLYKVSMTPATKFYQLLASLPQQPRYASYNRVGDIYVWFSDAVDKCNELNTLDLPIEKAVTAWTPEEWKEHMRRSIVADDTDKGPEEAWFWAYQWFPGFANNDLRMTNCRLFGLFFWDSERLKKLNFFTRVDFWWWRWEGGRQPDFDWDVGASSFHSI</sequence>
<name>A0AAD9AZH1_9PEZI</name>
<proteinExistence type="predicted"/>
<evidence type="ECO:0000313" key="2">
    <source>
        <dbReference type="Proteomes" id="UP001243330"/>
    </source>
</evidence>
<reference evidence="1" key="1">
    <citation type="submission" date="2023-01" db="EMBL/GenBank/DDBJ databases">
        <title>Colletotrichum chrysophilum M932 genome sequence.</title>
        <authorList>
            <person name="Baroncelli R."/>
        </authorList>
    </citation>
    <scope>NUCLEOTIDE SEQUENCE</scope>
    <source>
        <strain evidence="1">M932</strain>
    </source>
</reference>